<dbReference type="Pfam" id="PF03473">
    <property type="entry name" value="MOSC"/>
    <property type="match status" value="1"/>
</dbReference>
<dbReference type="PANTHER" id="PTHR30212:SF2">
    <property type="entry name" value="PROTEIN YIIM"/>
    <property type="match status" value="1"/>
</dbReference>
<evidence type="ECO:0000259" key="1">
    <source>
        <dbReference type="PROSITE" id="PS51340"/>
    </source>
</evidence>
<dbReference type="SUPFAM" id="SSF50800">
    <property type="entry name" value="PK beta-barrel domain-like"/>
    <property type="match status" value="1"/>
</dbReference>
<dbReference type="Gene3D" id="2.40.33.20">
    <property type="entry name" value="PK beta-barrel domain-like"/>
    <property type="match status" value="1"/>
</dbReference>
<dbReference type="EMBL" id="POUA01000057">
    <property type="protein sequence ID" value="PZG50600.1"/>
    <property type="molecule type" value="Genomic_DNA"/>
</dbReference>
<reference evidence="2 3" key="1">
    <citation type="submission" date="2018-01" db="EMBL/GenBank/DDBJ databases">
        <title>Draft genome sequence of Sphaerisporangium sp. 7K107.</title>
        <authorList>
            <person name="Sahin N."/>
            <person name="Saygin H."/>
            <person name="Ay H."/>
        </authorList>
    </citation>
    <scope>NUCLEOTIDE SEQUENCE [LARGE SCALE GENOMIC DNA]</scope>
    <source>
        <strain evidence="2 3">7K107</strain>
    </source>
</reference>
<dbReference type="AlphaFoldDB" id="A0A2W2HJN4"/>
<dbReference type="GO" id="GO:0030170">
    <property type="term" value="F:pyridoxal phosphate binding"/>
    <property type="evidence" value="ECO:0007669"/>
    <property type="project" value="InterPro"/>
</dbReference>
<dbReference type="PROSITE" id="PS51340">
    <property type="entry name" value="MOSC"/>
    <property type="match status" value="1"/>
</dbReference>
<dbReference type="Proteomes" id="UP000248544">
    <property type="component" value="Unassembled WGS sequence"/>
</dbReference>
<evidence type="ECO:0000313" key="2">
    <source>
        <dbReference type="EMBL" id="PZG50600.1"/>
    </source>
</evidence>
<dbReference type="InterPro" id="IPR011037">
    <property type="entry name" value="Pyrv_Knase-like_insert_dom_sf"/>
</dbReference>
<keyword evidence="3" id="KW-1185">Reference proteome</keyword>
<dbReference type="InterPro" id="IPR005302">
    <property type="entry name" value="MoCF_Sase_C"/>
</dbReference>
<feature type="domain" description="MOSC" evidence="1">
    <location>
        <begin position="28"/>
        <end position="166"/>
    </location>
</feature>
<dbReference type="GO" id="GO:0003824">
    <property type="term" value="F:catalytic activity"/>
    <property type="evidence" value="ECO:0007669"/>
    <property type="project" value="InterPro"/>
</dbReference>
<dbReference type="InterPro" id="IPR052353">
    <property type="entry name" value="Benzoxazolinone_Detox_Enz"/>
</dbReference>
<dbReference type="RefSeq" id="WP_111166925.1">
    <property type="nucleotide sequence ID" value="NZ_POUA01000057.1"/>
</dbReference>
<dbReference type="PANTHER" id="PTHR30212">
    <property type="entry name" value="PROTEIN YIIM"/>
    <property type="match status" value="1"/>
</dbReference>
<sequence>MKVLAIYVGRVGSLQWKGRPVPSGFVKSPVRGPVKLSVDGLDGDEQGDLRHHGGPNKAVCVYPSEHYPHVEAAFGGRFGPAGFGENFTTEGMVDSEVIIGATYRVGTAIVQVSQPRRPCYKLAARHPEMPNAERLPTTLQAMSRTGFYLRVLSPGQVAAGQSFHLLDAPAHGLTTAEVNRVMNVDRRDLDGVRRLLTARDHLPGHWVDTLTARLTDHYDDDSARLEGA</sequence>
<protein>
    <submittedName>
        <fullName evidence="2">MOSC domain-containing protein</fullName>
    </submittedName>
</protein>
<name>A0A2W2HJN4_9ACTN</name>
<dbReference type="GO" id="GO:0030151">
    <property type="term" value="F:molybdenum ion binding"/>
    <property type="evidence" value="ECO:0007669"/>
    <property type="project" value="InterPro"/>
</dbReference>
<accession>A0A2W2HJN4</accession>
<organism evidence="2 3">
    <name type="scientific">Spongiactinospora gelatinilytica</name>
    <dbReference type="NCBI Taxonomy" id="2666298"/>
    <lineage>
        <taxon>Bacteria</taxon>
        <taxon>Bacillati</taxon>
        <taxon>Actinomycetota</taxon>
        <taxon>Actinomycetes</taxon>
        <taxon>Streptosporangiales</taxon>
        <taxon>Streptosporangiaceae</taxon>
        <taxon>Spongiactinospora</taxon>
    </lineage>
</organism>
<evidence type="ECO:0000313" key="3">
    <source>
        <dbReference type="Proteomes" id="UP000248544"/>
    </source>
</evidence>
<gene>
    <name evidence="2" type="ORF">C1I98_10225</name>
</gene>
<proteinExistence type="predicted"/>
<comment type="caution">
    <text evidence="2">The sequence shown here is derived from an EMBL/GenBank/DDBJ whole genome shotgun (WGS) entry which is preliminary data.</text>
</comment>